<evidence type="ECO:0000256" key="2">
    <source>
        <dbReference type="RuleBase" id="RU003875"/>
    </source>
</evidence>
<dbReference type="Gene3D" id="1.20.1260.10">
    <property type="match status" value="1"/>
</dbReference>
<dbReference type="GO" id="GO:0003677">
    <property type="term" value="F:DNA binding"/>
    <property type="evidence" value="ECO:0007669"/>
    <property type="project" value="UniProtKB-KW"/>
</dbReference>
<dbReference type="Pfam" id="PF00210">
    <property type="entry name" value="Ferritin"/>
    <property type="match status" value="1"/>
</dbReference>
<comment type="caution">
    <text evidence="4">The sequence shown here is derived from an EMBL/GenBank/DDBJ whole genome shotgun (WGS) entry which is preliminary data.</text>
</comment>
<keyword evidence="4" id="KW-0238">DNA-binding</keyword>
<dbReference type="PANTHER" id="PTHR42932:SF1">
    <property type="entry name" value="GENERAL STRESS PROTEIN 20U"/>
    <property type="match status" value="1"/>
</dbReference>
<dbReference type="PRINTS" id="PR01346">
    <property type="entry name" value="HELNAPAPROT"/>
</dbReference>
<name>A0ABS4KJI1_9FIRM</name>
<evidence type="ECO:0000313" key="4">
    <source>
        <dbReference type="EMBL" id="MBP2027942.1"/>
    </source>
</evidence>
<dbReference type="SUPFAM" id="SSF47240">
    <property type="entry name" value="Ferritin-like"/>
    <property type="match status" value="1"/>
</dbReference>
<dbReference type="CDD" id="cd01043">
    <property type="entry name" value="DPS"/>
    <property type="match status" value="1"/>
</dbReference>
<evidence type="ECO:0000259" key="3">
    <source>
        <dbReference type="Pfam" id="PF00210"/>
    </source>
</evidence>
<dbReference type="Proteomes" id="UP001314903">
    <property type="component" value="Unassembled WGS sequence"/>
</dbReference>
<dbReference type="RefSeq" id="WP_209660999.1">
    <property type="nucleotide sequence ID" value="NZ_JAGGLI010000018.1"/>
</dbReference>
<proteinExistence type="inferred from homology"/>
<evidence type="ECO:0000256" key="1">
    <source>
        <dbReference type="ARBA" id="ARBA00009497"/>
    </source>
</evidence>
<keyword evidence="5" id="KW-1185">Reference proteome</keyword>
<comment type="similarity">
    <text evidence="1 2">Belongs to the Dps family.</text>
</comment>
<protein>
    <submittedName>
        <fullName evidence="4">Starvation-inducible DNA-binding protein</fullName>
    </submittedName>
</protein>
<dbReference type="InterPro" id="IPR008331">
    <property type="entry name" value="Ferritin_DPS_dom"/>
</dbReference>
<dbReference type="PROSITE" id="PS00819">
    <property type="entry name" value="DPS_2"/>
    <property type="match status" value="1"/>
</dbReference>
<dbReference type="PIRSF" id="PIRSF005900">
    <property type="entry name" value="Dps"/>
    <property type="match status" value="1"/>
</dbReference>
<evidence type="ECO:0000313" key="5">
    <source>
        <dbReference type="Proteomes" id="UP001314903"/>
    </source>
</evidence>
<dbReference type="InterPro" id="IPR009078">
    <property type="entry name" value="Ferritin-like_SF"/>
</dbReference>
<reference evidence="4 5" key="1">
    <citation type="submission" date="2021-03" db="EMBL/GenBank/DDBJ databases">
        <title>Genomic Encyclopedia of Type Strains, Phase IV (KMG-IV): sequencing the most valuable type-strain genomes for metagenomic binning, comparative biology and taxonomic classification.</title>
        <authorList>
            <person name="Goeker M."/>
        </authorList>
    </citation>
    <scope>NUCLEOTIDE SEQUENCE [LARGE SCALE GENOMIC DNA]</scope>
    <source>
        <strain evidence="4 5">DSM 27512</strain>
    </source>
</reference>
<accession>A0ABS4KJI1</accession>
<dbReference type="InterPro" id="IPR002177">
    <property type="entry name" value="DPS_DNA-bd"/>
</dbReference>
<dbReference type="InterPro" id="IPR012347">
    <property type="entry name" value="Ferritin-like"/>
</dbReference>
<dbReference type="PANTHER" id="PTHR42932">
    <property type="entry name" value="GENERAL STRESS PROTEIN 20U"/>
    <property type="match status" value="1"/>
</dbReference>
<dbReference type="InterPro" id="IPR023188">
    <property type="entry name" value="DPS_DNA-bd_CS"/>
</dbReference>
<gene>
    <name evidence="4" type="ORF">J2Z35_001740</name>
</gene>
<dbReference type="PROSITE" id="PS00818">
    <property type="entry name" value="DPS_1"/>
    <property type="match status" value="1"/>
</dbReference>
<organism evidence="4 5">
    <name type="scientific">Acetoanaerobium pronyense</name>
    <dbReference type="NCBI Taxonomy" id="1482736"/>
    <lineage>
        <taxon>Bacteria</taxon>
        <taxon>Bacillati</taxon>
        <taxon>Bacillota</taxon>
        <taxon>Clostridia</taxon>
        <taxon>Peptostreptococcales</taxon>
        <taxon>Filifactoraceae</taxon>
        <taxon>Acetoanaerobium</taxon>
    </lineage>
</organism>
<dbReference type="EMBL" id="JAGGLI010000018">
    <property type="protein sequence ID" value="MBP2027942.1"/>
    <property type="molecule type" value="Genomic_DNA"/>
</dbReference>
<sequence length="148" mass="16984">MANKNLVKHLNTYLSDLHVLYTKLHNFHWNVEGRSFYQLHATLEGLYDNVAEELDAVAERILMIGERPLAKMADYLENSKIKEVESKSIKGDEIAKSVLKDFEYIMQTLKEGIEIAEENDDPVTADMLTGSLAQYEKSAWMLRAYLAE</sequence>
<feature type="domain" description="Ferritin/DPS" evidence="3">
    <location>
        <begin position="8"/>
        <end position="147"/>
    </location>
</feature>